<name>A0A832G1T5_9BACT</name>
<dbReference type="InterPro" id="IPR042099">
    <property type="entry name" value="ANL_N_sf"/>
</dbReference>
<organism evidence="5">
    <name type="scientific">Ignavibacterium album</name>
    <dbReference type="NCBI Taxonomy" id="591197"/>
    <lineage>
        <taxon>Bacteria</taxon>
        <taxon>Pseudomonadati</taxon>
        <taxon>Ignavibacteriota</taxon>
        <taxon>Ignavibacteria</taxon>
        <taxon>Ignavibacteriales</taxon>
        <taxon>Ignavibacteriaceae</taxon>
        <taxon>Ignavibacterium</taxon>
    </lineage>
</organism>
<reference evidence="5" key="1">
    <citation type="journal article" date="2020" name="mSystems">
        <title>Genome- and Community-Level Interaction Insights into Carbon Utilization and Element Cycling Functions of Hydrothermarchaeota in Hydrothermal Sediment.</title>
        <authorList>
            <person name="Zhou Z."/>
            <person name="Liu Y."/>
            <person name="Xu W."/>
            <person name="Pan J."/>
            <person name="Luo Z.H."/>
            <person name="Li M."/>
        </authorList>
    </citation>
    <scope>NUCLEOTIDE SEQUENCE [LARGE SCALE GENOMIC DNA]</scope>
    <source>
        <strain evidence="5">SpSt-500</strain>
    </source>
</reference>
<sequence length="464" mass="52206">MKEFFYTYSEREDLMAIRTDSESFSYKKLFELSEITARKIISIISTEQTYVPILSSNSSEFIITTIALWNLGLVPVPLNTRWTEKEISDVIFKNNLEVILFEKEFAVKLNSVRIKKISFDDLFNSHSESFHKKNNDEAVVIFTSGSSAEPKGVVHTFDSLANSIMNGGKILNQSIGDRWLASLPFYHIGGFQIICRALSSGCEIIIPTDLRFESIKNSVSNFKPTHISLVAAQLKRLIEEKIKPDKTLKVCLIGGGFSEDNLLIEAARNGWNPIRVYGSTETASFITAANAEEIIAKPNTVGRAVDNVRITISSEGEILISTKSLLKNYLNDEKAINEKIKNDFYHSGDLGKIDDNEYLFVDAKRTDLIVSGGENINPIEVENALLKIPSIKEACVFPIQDEYWGQIVAAALVINGSIDEEFLKNELKKNLASFKIPKKYFFVNELPKTSLGKIERDKVRKMFV</sequence>
<dbReference type="GO" id="GO:0031956">
    <property type="term" value="F:medium-chain fatty acid-CoA ligase activity"/>
    <property type="evidence" value="ECO:0007669"/>
    <property type="project" value="TreeGrafter"/>
</dbReference>
<gene>
    <name evidence="5" type="ORF">ENS56_10205</name>
</gene>
<comment type="caution">
    <text evidence="5">The sequence shown here is derived from an EMBL/GenBank/DDBJ whole genome shotgun (WGS) entry which is preliminary data.</text>
</comment>
<dbReference type="Pfam" id="PF13193">
    <property type="entry name" value="AMP-binding_C"/>
    <property type="match status" value="1"/>
</dbReference>
<dbReference type="Gene3D" id="3.40.50.12780">
    <property type="entry name" value="N-terminal domain of ligase-like"/>
    <property type="match status" value="1"/>
</dbReference>
<dbReference type="InterPro" id="IPR025110">
    <property type="entry name" value="AMP-bd_C"/>
</dbReference>
<keyword evidence="2" id="KW-0436">Ligase</keyword>
<comment type="similarity">
    <text evidence="1">Belongs to the ATP-dependent AMP-binding enzyme family.</text>
</comment>
<dbReference type="SUPFAM" id="SSF56801">
    <property type="entry name" value="Acetyl-CoA synthetase-like"/>
    <property type="match status" value="1"/>
</dbReference>
<dbReference type="EMBL" id="DSVI01000016">
    <property type="protein sequence ID" value="HGT48399.1"/>
    <property type="molecule type" value="Genomic_DNA"/>
</dbReference>
<dbReference type="PANTHER" id="PTHR43201:SF5">
    <property type="entry name" value="MEDIUM-CHAIN ACYL-COA LIGASE ACSF2, MITOCHONDRIAL"/>
    <property type="match status" value="1"/>
</dbReference>
<evidence type="ECO:0000313" key="5">
    <source>
        <dbReference type="EMBL" id="HGT48399.1"/>
    </source>
</evidence>
<evidence type="ECO:0000256" key="2">
    <source>
        <dbReference type="ARBA" id="ARBA00022598"/>
    </source>
</evidence>
<dbReference type="PANTHER" id="PTHR43201">
    <property type="entry name" value="ACYL-COA SYNTHETASE"/>
    <property type="match status" value="1"/>
</dbReference>
<feature type="domain" description="AMP-dependent synthetase/ligase" evidence="3">
    <location>
        <begin position="11"/>
        <end position="330"/>
    </location>
</feature>
<dbReference type="AlphaFoldDB" id="A0A832G1T5"/>
<evidence type="ECO:0000259" key="4">
    <source>
        <dbReference type="Pfam" id="PF13193"/>
    </source>
</evidence>
<accession>A0A832G1T5</accession>
<feature type="domain" description="AMP-binding enzyme C-terminal" evidence="4">
    <location>
        <begin position="380"/>
        <end position="453"/>
    </location>
</feature>
<dbReference type="GO" id="GO:0006631">
    <property type="term" value="P:fatty acid metabolic process"/>
    <property type="evidence" value="ECO:0007669"/>
    <property type="project" value="TreeGrafter"/>
</dbReference>
<protein>
    <recommendedName>
        <fullName evidence="6">O-succinylbenzoic acid--CoA ligase</fullName>
    </recommendedName>
</protein>
<dbReference type="InterPro" id="IPR045851">
    <property type="entry name" value="AMP-bd_C_sf"/>
</dbReference>
<dbReference type="Gene3D" id="3.30.300.30">
    <property type="match status" value="1"/>
</dbReference>
<proteinExistence type="inferred from homology"/>
<evidence type="ECO:0000259" key="3">
    <source>
        <dbReference type="Pfam" id="PF00501"/>
    </source>
</evidence>
<evidence type="ECO:0000256" key="1">
    <source>
        <dbReference type="ARBA" id="ARBA00006432"/>
    </source>
</evidence>
<dbReference type="InterPro" id="IPR000873">
    <property type="entry name" value="AMP-dep_synth/lig_dom"/>
</dbReference>
<evidence type="ECO:0008006" key="6">
    <source>
        <dbReference type="Google" id="ProtNLM"/>
    </source>
</evidence>
<dbReference type="Pfam" id="PF00501">
    <property type="entry name" value="AMP-binding"/>
    <property type="match status" value="1"/>
</dbReference>